<gene>
    <name evidence="4" type="primary">iolG</name>
    <name evidence="7" type="ORF">RIL96_10525</name>
</gene>
<dbReference type="SUPFAM" id="SSF51735">
    <property type="entry name" value="NAD(P)-binding Rossmann-fold domains"/>
    <property type="match status" value="1"/>
</dbReference>
<dbReference type="PANTHER" id="PTHR43593">
    <property type="match status" value="1"/>
</dbReference>
<protein>
    <recommendedName>
        <fullName evidence="4">Inositol 2-dehydrogenase</fullName>
        <ecNumber evidence="4">1.1.1.18</ecNumber>
    </recommendedName>
    <alternativeName>
        <fullName evidence="4">Myo-inositol 2-dehydrogenase</fullName>
        <shortName evidence="4">MI 2-dehydrogenase</shortName>
    </alternativeName>
</protein>
<dbReference type="Gene3D" id="3.30.360.10">
    <property type="entry name" value="Dihydrodipicolinate Reductase, domain 2"/>
    <property type="match status" value="1"/>
</dbReference>
<dbReference type="InterPro" id="IPR023794">
    <property type="entry name" value="MI/DCI_dehydrogenase"/>
</dbReference>
<dbReference type="Pfam" id="PF02894">
    <property type="entry name" value="GFO_IDH_MocA_C"/>
    <property type="match status" value="1"/>
</dbReference>
<dbReference type="EC" id="1.1.1.18" evidence="4"/>
<feature type="domain" description="Gfo/Idh/MocA-like oxidoreductase N-terminal" evidence="5">
    <location>
        <begin position="9"/>
        <end position="129"/>
    </location>
</feature>
<evidence type="ECO:0000313" key="7">
    <source>
        <dbReference type="EMBL" id="MDR8019998.1"/>
    </source>
</evidence>
<feature type="domain" description="Gfo/Idh/MocA-like oxidoreductase C-terminal" evidence="6">
    <location>
        <begin position="142"/>
        <end position="331"/>
    </location>
</feature>
<sequence>MTAGHSRDMRVGIVGAGRMGADHIRRIGHDILRARVGAVVDVDRERAEAAAADVGGAPVFGSVTEMLEAQAVDAVILATPGFLHEEDLGRLLAAGVPTLCEKPLTPDAESALRVVQAEVAVGRQLIQVGFMRRFDTGYQQLRQLITSGEHGRLLMLHHQHRNPVPPPGFTDEMIIQDSVVHEFDAIRYFTGEETVDVDVRMGLPSSRAVEGLHDPQLVTVQTSSGILATVEIFVSAQLGYQVHTQASFEAASVRIGESSTLQLTAGGRAGSAVDESFVPRFREAYDREVQRWVDAARRGEIDGPSAWDGYAAAACCEAGVESQRTGARVTVELAETPGLYT</sequence>
<comment type="caution">
    <text evidence="7">The sequence shown here is derived from an EMBL/GenBank/DDBJ whole genome shotgun (WGS) entry which is preliminary data.</text>
</comment>
<dbReference type="PANTHER" id="PTHR43593:SF1">
    <property type="entry name" value="INOSITOL 2-DEHYDROGENASE"/>
    <property type="match status" value="1"/>
</dbReference>
<reference evidence="7 8" key="1">
    <citation type="submission" date="2023-09" db="EMBL/GenBank/DDBJ databases">
        <title>Description of three actinobacteria isolated from air of manufacturing shop in a pharmaceutical factory.</title>
        <authorList>
            <person name="Zhang D.-F."/>
        </authorList>
    </citation>
    <scope>NUCLEOTIDE SEQUENCE [LARGE SCALE GENOMIC DNA]</scope>
    <source>
        <strain evidence="7 8">LY-0111</strain>
    </source>
</reference>
<dbReference type="HAMAP" id="MF_01671">
    <property type="entry name" value="IolG"/>
    <property type="match status" value="1"/>
</dbReference>
<evidence type="ECO:0000313" key="8">
    <source>
        <dbReference type="Proteomes" id="UP001251870"/>
    </source>
</evidence>
<dbReference type="InterPro" id="IPR004104">
    <property type="entry name" value="Gfo/Idh/MocA-like_OxRdtase_C"/>
</dbReference>
<comment type="catalytic activity">
    <reaction evidence="4">
        <text>myo-inositol + NAD(+) = scyllo-inosose + NADH + H(+)</text>
        <dbReference type="Rhea" id="RHEA:16949"/>
        <dbReference type="ChEBI" id="CHEBI:15378"/>
        <dbReference type="ChEBI" id="CHEBI:17268"/>
        <dbReference type="ChEBI" id="CHEBI:17811"/>
        <dbReference type="ChEBI" id="CHEBI:57540"/>
        <dbReference type="ChEBI" id="CHEBI:57945"/>
        <dbReference type="EC" id="1.1.1.18"/>
    </reaction>
</comment>
<dbReference type="InterPro" id="IPR050424">
    <property type="entry name" value="Gfo-Idh-MocA_inositol_DH"/>
</dbReference>
<dbReference type="EMBL" id="JAVKGR010000014">
    <property type="protein sequence ID" value="MDR8019998.1"/>
    <property type="molecule type" value="Genomic_DNA"/>
</dbReference>
<dbReference type="Proteomes" id="UP001251870">
    <property type="component" value="Unassembled WGS sequence"/>
</dbReference>
<comment type="subunit">
    <text evidence="4">Homotetramer.</text>
</comment>
<comment type="function">
    <text evidence="4">Involved in the oxidation of myo-inositol (MI) to 2-keto-myo-inositol (2KMI or 2-inosose).</text>
</comment>
<keyword evidence="2 4" id="KW-0560">Oxidoreductase</keyword>
<organism evidence="7 8">
    <name type="scientific">Nesterenkonia aerolata</name>
    <dbReference type="NCBI Taxonomy" id="3074079"/>
    <lineage>
        <taxon>Bacteria</taxon>
        <taxon>Bacillati</taxon>
        <taxon>Actinomycetota</taxon>
        <taxon>Actinomycetes</taxon>
        <taxon>Micrococcales</taxon>
        <taxon>Micrococcaceae</taxon>
        <taxon>Nesterenkonia</taxon>
    </lineage>
</organism>
<evidence type="ECO:0000259" key="5">
    <source>
        <dbReference type="Pfam" id="PF01408"/>
    </source>
</evidence>
<proteinExistence type="inferred from homology"/>
<evidence type="ECO:0000256" key="4">
    <source>
        <dbReference type="HAMAP-Rule" id="MF_01671"/>
    </source>
</evidence>
<evidence type="ECO:0000256" key="2">
    <source>
        <dbReference type="ARBA" id="ARBA00023002"/>
    </source>
</evidence>
<name>A0ABU2DU28_9MICC</name>
<dbReference type="SUPFAM" id="SSF55347">
    <property type="entry name" value="Glyceraldehyde-3-phosphate dehydrogenase-like, C-terminal domain"/>
    <property type="match status" value="1"/>
</dbReference>
<accession>A0ABU2DU28</accession>
<comment type="similarity">
    <text evidence="1 4">Belongs to the Gfo/Idh/MocA family.</text>
</comment>
<evidence type="ECO:0000259" key="6">
    <source>
        <dbReference type="Pfam" id="PF02894"/>
    </source>
</evidence>
<evidence type="ECO:0000256" key="1">
    <source>
        <dbReference type="ARBA" id="ARBA00010928"/>
    </source>
</evidence>
<dbReference type="InterPro" id="IPR036291">
    <property type="entry name" value="NAD(P)-bd_dom_sf"/>
</dbReference>
<evidence type="ECO:0000256" key="3">
    <source>
        <dbReference type="ARBA" id="ARBA00023027"/>
    </source>
</evidence>
<keyword evidence="8" id="KW-1185">Reference proteome</keyword>
<dbReference type="Pfam" id="PF01408">
    <property type="entry name" value="GFO_IDH_MocA"/>
    <property type="match status" value="1"/>
</dbReference>
<keyword evidence="3 4" id="KW-0520">NAD</keyword>
<dbReference type="InterPro" id="IPR000683">
    <property type="entry name" value="Gfo/Idh/MocA-like_OxRdtase_N"/>
</dbReference>
<dbReference type="Gene3D" id="3.40.50.720">
    <property type="entry name" value="NAD(P)-binding Rossmann-like Domain"/>
    <property type="match status" value="1"/>
</dbReference>
<dbReference type="RefSeq" id="WP_310548984.1">
    <property type="nucleotide sequence ID" value="NZ_JAVKGR010000014.1"/>
</dbReference>